<comment type="caution">
    <text evidence="2">The sequence shown here is derived from an EMBL/GenBank/DDBJ whole genome shotgun (WGS) entry which is preliminary data.</text>
</comment>
<evidence type="ECO:0000256" key="1">
    <source>
        <dbReference type="SAM" id="Phobius"/>
    </source>
</evidence>
<feature type="transmembrane region" description="Helical" evidence="1">
    <location>
        <begin position="125"/>
        <end position="150"/>
    </location>
</feature>
<keyword evidence="1" id="KW-0472">Membrane</keyword>
<sequence length="258" mass="28737">MPHQSPSLTLQSYRGSSLGAIDEFFDVALSLQTRKQRAAPTLLRTRASVTKSKTIMAREYQPSSLRCLTIPCSILTIAFLLLPNFIFYCGPLNSSSFICLAFPTSLGTVIMALLINFIRPTHGLLLSYFVMVIALNSIFVGFVMGSWVSIPNSEEDVNWTEMEGCLRTSEICGCHDKLYLTSMKSIMVACCQEPASCSSSNHRDCCPLNEPCRAIVFSKLKSNWKRVNIVSTVIVGLLLLVYITHVFLYGSSITHLRW</sequence>
<dbReference type="EMBL" id="JAMYWD010000012">
    <property type="protein sequence ID" value="KAJ4952388.1"/>
    <property type="molecule type" value="Genomic_DNA"/>
</dbReference>
<evidence type="ECO:0000313" key="3">
    <source>
        <dbReference type="Proteomes" id="UP001141806"/>
    </source>
</evidence>
<dbReference type="AlphaFoldDB" id="A0A9Q0GTI2"/>
<dbReference type="Proteomes" id="UP001141806">
    <property type="component" value="Unassembled WGS sequence"/>
</dbReference>
<feature type="transmembrane region" description="Helical" evidence="1">
    <location>
        <begin position="229"/>
        <end position="250"/>
    </location>
</feature>
<proteinExistence type="predicted"/>
<keyword evidence="1" id="KW-0812">Transmembrane</keyword>
<reference evidence="2" key="1">
    <citation type="journal article" date="2023" name="Plant J.">
        <title>The genome of the king protea, Protea cynaroides.</title>
        <authorList>
            <person name="Chang J."/>
            <person name="Duong T.A."/>
            <person name="Schoeman C."/>
            <person name="Ma X."/>
            <person name="Roodt D."/>
            <person name="Barker N."/>
            <person name="Li Z."/>
            <person name="Van de Peer Y."/>
            <person name="Mizrachi E."/>
        </authorList>
    </citation>
    <scope>NUCLEOTIDE SEQUENCE</scope>
    <source>
        <tissue evidence="2">Young leaves</tissue>
    </source>
</reference>
<evidence type="ECO:0000313" key="2">
    <source>
        <dbReference type="EMBL" id="KAJ4952388.1"/>
    </source>
</evidence>
<keyword evidence="3" id="KW-1185">Reference proteome</keyword>
<gene>
    <name evidence="2" type="ORF">NE237_029220</name>
</gene>
<feature type="transmembrane region" description="Helical" evidence="1">
    <location>
        <begin position="94"/>
        <end position="118"/>
    </location>
</feature>
<feature type="transmembrane region" description="Helical" evidence="1">
    <location>
        <begin position="65"/>
        <end position="88"/>
    </location>
</feature>
<organism evidence="2 3">
    <name type="scientific">Protea cynaroides</name>
    <dbReference type="NCBI Taxonomy" id="273540"/>
    <lineage>
        <taxon>Eukaryota</taxon>
        <taxon>Viridiplantae</taxon>
        <taxon>Streptophyta</taxon>
        <taxon>Embryophyta</taxon>
        <taxon>Tracheophyta</taxon>
        <taxon>Spermatophyta</taxon>
        <taxon>Magnoliopsida</taxon>
        <taxon>Proteales</taxon>
        <taxon>Proteaceae</taxon>
        <taxon>Protea</taxon>
    </lineage>
</organism>
<accession>A0A9Q0GTI2</accession>
<keyword evidence="1" id="KW-1133">Transmembrane helix</keyword>
<name>A0A9Q0GTI2_9MAGN</name>
<protein>
    <submittedName>
        <fullName evidence="2">Uncharacterized protein</fullName>
    </submittedName>
</protein>